<dbReference type="AlphaFoldDB" id="A0A0C2MGP6"/>
<gene>
    <name evidence="1" type="ORF">RF11_00614</name>
</gene>
<dbReference type="Proteomes" id="UP000031668">
    <property type="component" value="Unassembled WGS sequence"/>
</dbReference>
<accession>A0A0C2MGP6</accession>
<protein>
    <submittedName>
        <fullName evidence="1">Uncharacterized protein</fullName>
    </submittedName>
</protein>
<organism evidence="1 2">
    <name type="scientific">Thelohanellus kitauei</name>
    <name type="common">Myxosporean</name>
    <dbReference type="NCBI Taxonomy" id="669202"/>
    <lineage>
        <taxon>Eukaryota</taxon>
        <taxon>Metazoa</taxon>
        <taxon>Cnidaria</taxon>
        <taxon>Myxozoa</taxon>
        <taxon>Myxosporea</taxon>
        <taxon>Bivalvulida</taxon>
        <taxon>Platysporina</taxon>
        <taxon>Myxobolidae</taxon>
        <taxon>Thelohanellus</taxon>
    </lineage>
</organism>
<proteinExistence type="predicted"/>
<comment type="caution">
    <text evidence="1">The sequence shown here is derived from an EMBL/GenBank/DDBJ whole genome shotgun (WGS) entry which is preliminary data.</text>
</comment>
<keyword evidence="2" id="KW-1185">Reference proteome</keyword>
<sequence>MQVVFCYTSSEILRVNRKPAPEKILQVISNWATQRNGQRIKGQMPDILIRIDNTLLEGKMRANVDRLLGADESVRLEQIEQQKDINENGQLDPSRNLGRRIRVHGYSDC</sequence>
<dbReference type="EMBL" id="JWZT01005407">
    <property type="protein sequence ID" value="KII60861.1"/>
    <property type="molecule type" value="Genomic_DNA"/>
</dbReference>
<evidence type="ECO:0000313" key="2">
    <source>
        <dbReference type="Proteomes" id="UP000031668"/>
    </source>
</evidence>
<reference evidence="1 2" key="1">
    <citation type="journal article" date="2014" name="Genome Biol. Evol.">
        <title>The genome of the myxosporean Thelohanellus kitauei shows adaptations to nutrient acquisition within its fish host.</title>
        <authorList>
            <person name="Yang Y."/>
            <person name="Xiong J."/>
            <person name="Zhou Z."/>
            <person name="Huo F."/>
            <person name="Miao W."/>
            <person name="Ran C."/>
            <person name="Liu Y."/>
            <person name="Zhang J."/>
            <person name="Feng J."/>
            <person name="Wang M."/>
            <person name="Wang M."/>
            <person name="Wang L."/>
            <person name="Yao B."/>
        </authorList>
    </citation>
    <scope>NUCLEOTIDE SEQUENCE [LARGE SCALE GENOMIC DNA]</scope>
    <source>
        <strain evidence="1">Wuqing</strain>
    </source>
</reference>
<name>A0A0C2MGP6_THEKT</name>
<evidence type="ECO:0000313" key="1">
    <source>
        <dbReference type="EMBL" id="KII60861.1"/>
    </source>
</evidence>